<dbReference type="Proteomes" id="UP001212997">
    <property type="component" value="Unassembled WGS sequence"/>
</dbReference>
<keyword evidence="1" id="KW-0694">RNA-binding</keyword>
<feature type="domain" description="RDRP core" evidence="3">
    <location>
        <begin position="274"/>
        <end position="418"/>
    </location>
</feature>
<dbReference type="PANTHER" id="PTHR23079:SF14">
    <property type="entry name" value="RNA-DEPENDENT RNA POLYMERASE"/>
    <property type="match status" value="1"/>
</dbReference>
<evidence type="ECO:0000313" key="5">
    <source>
        <dbReference type="Proteomes" id="UP001212997"/>
    </source>
</evidence>
<dbReference type="Pfam" id="PF05183">
    <property type="entry name" value="RdRP"/>
    <property type="match status" value="2"/>
</dbReference>
<feature type="region of interest" description="Disordered" evidence="2">
    <location>
        <begin position="43"/>
        <end position="132"/>
    </location>
</feature>
<comment type="similarity">
    <text evidence="1">Belongs to the RdRP family.</text>
</comment>
<feature type="domain" description="RDRP core" evidence="3">
    <location>
        <begin position="420"/>
        <end position="800"/>
    </location>
</feature>
<organism evidence="4 5">
    <name type="scientific">Meripilus lineatus</name>
    <dbReference type="NCBI Taxonomy" id="2056292"/>
    <lineage>
        <taxon>Eukaryota</taxon>
        <taxon>Fungi</taxon>
        <taxon>Dikarya</taxon>
        <taxon>Basidiomycota</taxon>
        <taxon>Agaricomycotina</taxon>
        <taxon>Agaricomycetes</taxon>
        <taxon>Polyporales</taxon>
        <taxon>Meripilaceae</taxon>
        <taxon>Meripilus</taxon>
    </lineage>
</organism>
<dbReference type="GO" id="GO:0003968">
    <property type="term" value="F:RNA-directed RNA polymerase activity"/>
    <property type="evidence" value="ECO:0007669"/>
    <property type="project" value="UniProtKB-KW"/>
</dbReference>
<evidence type="ECO:0000256" key="2">
    <source>
        <dbReference type="SAM" id="MobiDB-lite"/>
    </source>
</evidence>
<keyword evidence="5" id="KW-1185">Reference proteome</keyword>
<feature type="compositionally biased region" description="Polar residues" evidence="2">
    <location>
        <begin position="103"/>
        <end position="127"/>
    </location>
</feature>
<dbReference type="AlphaFoldDB" id="A0AAD5YH70"/>
<keyword evidence="1" id="KW-0696">RNA-directed RNA polymerase</keyword>
<keyword evidence="1" id="KW-0548">Nucleotidyltransferase</keyword>
<dbReference type="InterPro" id="IPR007855">
    <property type="entry name" value="RDRP"/>
</dbReference>
<dbReference type="GO" id="GO:0031380">
    <property type="term" value="C:nuclear RNA-directed RNA polymerase complex"/>
    <property type="evidence" value="ECO:0007669"/>
    <property type="project" value="TreeGrafter"/>
</dbReference>
<dbReference type="GO" id="GO:0003723">
    <property type="term" value="F:RNA binding"/>
    <property type="evidence" value="ECO:0007669"/>
    <property type="project" value="UniProtKB-KW"/>
</dbReference>
<dbReference type="PANTHER" id="PTHR23079">
    <property type="entry name" value="RNA-DEPENDENT RNA POLYMERASE"/>
    <property type="match status" value="1"/>
</dbReference>
<reference evidence="4" key="1">
    <citation type="submission" date="2022-07" db="EMBL/GenBank/DDBJ databases">
        <title>Genome Sequence of Physisporinus lineatus.</title>
        <authorList>
            <person name="Buettner E."/>
        </authorList>
    </citation>
    <scope>NUCLEOTIDE SEQUENCE</scope>
    <source>
        <strain evidence="4">VT162</strain>
    </source>
</reference>
<protein>
    <recommendedName>
        <fullName evidence="1">RNA-dependent RNA polymerase</fullName>
        <ecNumber evidence="1">2.7.7.48</ecNumber>
    </recommendedName>
</protein>
<evidence type="ECO:0000313" key="4">
    <source>
        <dbReference type="EMBL" id="KAJ3485129.1"/>
    </source>
</evidence>
<comment type="catalytic activity">
    <reaction evidence="1">
        <text>RNA(n) + a ribonucleoside 5'-triphosphate = RNA(n+1) + diphosphate</text>
        <dbReference type="Rhea" id="RHEA:21248"/>
        <dbReference type="Rhea" id="RHEA-COMP:14527"/>
        <dbReference type="Rhea" id="RHEA-COMP:17342"/>
        <dbReference type="ChEBI" id="CHEBI:33019"/>
        <dbReference type="ChEBI" id="CHEBI:61557"/>
        <dbReference type="ChEBI" id="CHEBI:140395"/>
        <dbReference type="EC" id="2.7.7.48"/>
    </reaction>
</comment>
<evidence type="ECO:0000256" key="1">
    <source>
        <dbReference type="RuleBase" id="RU363098"/>
    </source>
</evidence>
<sequence>MSEDGTQPVNIGTPSEASSSYYYGDPSFSKAIEDTHFDFDSFTTVVGSHSPRPARDDSDSEEELGFHVPQQDPEVDLGDQSGESLQPPSPTLPPPHNKRTAEAQLSGSPSKRTRTASGSGSAPNASHSDPDAPCVLADPGLLSARLRTLAWGVQWEVARLMPHGRDIYSLDPTIPQLRGTHQTVAPKVLSILSKVFRGEDSLTPEMVHIGEKEQAVKNPWTELDMEEKVLSKDPLGCLGADHSSPEVTGQTDWYGGKVHFTGKLIALERGEPSITLNKPYLGFSNRFTRRFGSSQFMRIKINPELVFRNGDTLVNFFKRPIVIFNKVFRAFYSKDNNVFFFATNETYNGVKISPSGSPVSSPGSNHGMSLFSFLAWHNDLSYNTCQTMTKWASRFALGLSNSVPGIRIEPENLHFIPDIAKLSAETIINLAENGVASEVFVGLLKEAVTDRVSVLLDWEDQKGSLRLWNHVADEGHVFSARISRDSPGIARVLGQIRDDKEEEWDDGDGMEQLDAEEKSTAWWADPISGCPSSLEETVMRFLDAGFLPDKLKILGDKLEQVAKKALTSCITKFHIEVKESCTAFVIPDPCGVLQPGEVQIKSSSRNLVSSDGQCTNIIQGDVLLTRHPCKIGTDIQKAKAVFRPELNLYNDVIIVSTKGHIAGGQSLDRHLASMTGGGDFDGDTMHVFWNNDLLQGFKEADPSLADTPQSVLDSLQQAKFKVTEFLEEHSEPEKDIHLLQGFLLGALRYPGLVGKYSNWWEKLAYLFCEVLDSIKTGKTVKPEALVSDRNNWDKWMLPKYRATIEPIKSDMSNALPVQRDMTLHPPFIMDILANTIVKIRGEQTNIIHKKLQSGTSQSPDLDLMAPWKEAITRAEVLSGLQELSASGQYHFLADELEKIREHVESMHEQWVADREDAVRKHKAKTPSARQPQKFHFTDLPIQVRQDTLRKLSYQFATEPSPESFKFLIIGPQEVKRLKASYAYYYVSHGTSRGPGSRRFPWDVTMGELCAIKAMSRGQYKVVVGDFYDAFKLHKRSLETG</sequence>
<dbReference type="EC" id="2.7.7.48" evidence="1"/>
<accession>A0AAD5YH70</accession>
<name>A0AAD5YH70_9APHY</name>
<gene>
    <name evidence="4" type="ORF">NLI96_g5185</name>
</gene>
<keyword evidence="1" id="KW-0808">Transferase</keyword>
<dbReference type="EMBL" id="JANAWD010000164">
    <property type="protein sequence ID" value="KAJ3485129.1"/>
    <property type="molecule type" value="Genomic_DNA"/>
</dbReference>
<proteinExistence type="inferred from homology"/>
<feature type="compositionally biased region" description="Polar residues" evidence="2">
    <location>
        <begin position="1"/>
        <end position="21"/>
    </location>
</feature>
<feature type="region of interest" description="Disordered" evidence="2">
    <location>
        <begin position="1"/>
        <end position="27"/>
    </location>
</feature>
<dbReference type="GO" id="GO:0030422">
    <property type="term" value="P:siRNA processing"/>
    <property type="evidence" value="ECO:0007669"/>
    <property type="project" value="TreeGrafter"/>
</dbReference>
<evidence type="ECO:0000259" key="3">
    <source>
        <dbReference type="Pfam" id="PF05183"/>
    </source>
</evidence>
<comment type="caution">
    <text evidence="4">The sequence shown here is derived from an EMBL/GenBank/DDBJ whole genome shotgun (WGS) entry which is preliminary data.</text>
</comment>
<dbReference type="InterPro" id="IPR057596">
    <property type="entry name" value="RDRP_core"/>
</dbReference>